<keyword evidence="7" id="KW-1133">Transmembrane helix</keyword>
<evidence type="ECO:0000256" key="10">
    <source>
        <dbReference type="ARBA" id="ARBA00023170"/>
    </source>
</evidence>
<dbReference type="Proteomes" id="UP001176521">
    <property type="component" value="Unassembled WGS sequence"/>
</dbReference>
<keyword evidence="13" id="KW-1185">Reference proteome</keyword>
<evidence type="ECO:0000256" key="1">
    <source>
        <dbReference type="ARBA" id="ARBA00004389"/>
    </source>
</evidence>
<organism evidence="12 13">
    <name type="scientific">Tilletia horrida</name>
    <dbReference type="NCBI Taxonomy" id="155126"/>
    <lineage>
        <taxon>Eukaryota</taxon>
        <taxon>Fungi</taxon>
        <taxon>Dikarya</taxon>
        <taxon>Basidiomycota</taxon>
        <taxon>Ustilaginomycotina</taxon>
        <taxon>Exobasidiomycetes</taxon>
        <taxon>Tilletiales</taxon>
        <taxon>Tilletiaceae</taxon>
        <taxon>Tilletia</taxon>
    </lineage>
</organism>
<comment type="similarity">
    <text evidence="2">Belongs to the SRP receptor beta subunit family.</text>
</comment>
<evidence type="ECO:0000256" key="11">
    <source>
        <dbReference type="SAM" id="MobiDB-lite"/>
    </source>
</evidence>
<dbReference type="Pfam" id="PF09439">
    <property type="entry name" value="SRPRB"/>
    <property type="match status" value="1"/>
</dbReference>
<evidence type="ECO:0000256" key="6">
    <source>
        <dbReference type="ARBA" id="ARBA00022824"/>
    </source>
</evidence>
<keyword evidence="6" id="KW-0256">Endoplasmic reticulum</keyword>
<protein>
    <recommendedName>
        <fullName evidence="3">Signal recognition particle receptor subunit beta</fullName>
    </recommendedName>
</protein>
<keyword evidence="9" id="KW-0472">Membrane</keyword>
<evidence type="ECO:0000256" key="2">
    <source>
        <dbReference type="ARBA" id="ARBA00005619"/>
    </source>
</evidence>
<dbReference type="GO" id="GO:0005789">
    <property type="term" value="C:endoplasmic reticulum membrane"/>
    <property type="evidence" value="ECO:0007669"/>
    <property type="project" value="UniProtKB-SubCell"/>
</dbReference>
<evidence type="ECO:0000256" key="5">
    <source>
        <dbReference type="ARBA" id="ARBA00022741"/>
    </source>
</evidence>
<evidence type="ECO:0000313" key="12">
    <source>
        <dbReference type="EMBL" id="KAK0531798.1"/>
    </source>
</evidence>
<evidence type="ECO:0000256" key="3">
    <source>
        <dbReference type="ARBA" id="ARBA00020256"/>
    </source>
</evidence>
<keyword evidence="5" id="KW-0547">Nucleotide-binding</keyword>
<dbReference type="Gene3D" id="3.40.50.300">
    <property type="entry name" value="P-loop containing nucleotide triphosphate hydrolases"/>
    <property type="match status" value="1"/>
</dbReference>
<feature type="compositionally biased region" description="Acidic residues" evidence="11">
    <location>
        <begin position="359"/>
        <end position="369"/>
    </location>
</feature>
<gene>
    <name evidence="12" type="ORF">OC842_003510</name>
</gene>
<keyword evidence="4" id="KW-0812">Transmembrane</keyword>
<dbReference type="SUPFAM" id="SSF52540">
    <property type="entry name" value="P-loop containing nucleoside triphosphate hydrolases"/>
    <property type="match status" value="1"/>
</dbReference>
<proteinExistence type="inferred from homology"/>
<dbReference type="GO" id="GO:0005525">
    <property type="term" value="F:GTP binding"/>
    <property type="evidence" value="ECO:0007669"/>
    <property type="project" value="UniProtKB-KW"/>
</dbReference>
<dbReference type="InterPro" id="IPR027417">
    <property type="entry name" value="P-loop_NTPase"/>
</dbReference>
<dbReference type="InterPro" id="IPR019009">
    <property type="entry name" value="SRP_receptor_beta_su"/>
</dbReference>
<keyword evidence="8" id="KW-0342">GTP-binding</keyword>
<sequence>MAFLAPAVRWPDALTQQLAQWDLLDADTLQPSPLLLISTASALVLLTTVLTYALRRTPRGITAQPISIAAGARGAQRGAESAGVRRKQPLSVALVGPQGAGKTALYSTLLYGLTPNTQTSQQSSSVTLSLEAEEGGGKANVVLHDLPGHPRLRPLAKHVQVIACADVLLFCVDTVAALGGSGAAAEPLSATVDYLHTTLMGLARQRLGVSLSKNRNPIPPAFAILLTRADLSPLLAGSFAGTAIKEKEGEDATAAAAARAKRLEAASAVLLSRARTALETELRKRRAADVDLAAAASSVQQQRQAKAKIGGMSEVARGEGEGLGGGVLAQVLGIFGLAGLVRSKKLAGDDSGRLGGLGDEGEDEGDDVPDYYLGNSASGGATATSAFSLDKLDPEVVADGQIPILLSTVGRERGWEVGGSSSGAGFDGLAELRRWIVSLAA</sequence>
<comment type="caution">
    <text evidence="12">The sequence shown here is derived from an EMBL/GenBank/DDBJ whole genome shotgun (WGS) entry which is preliminary data.</text>
</comment>
<name>A0AAN6GG00_9BASI</name>
<dbReference type="AlphaFoldDB" id="A0AAN6GG00"/>
<accession>A0AAN6GG00</accession>
<evidence type="ECO:0000256" key="9">
    <source>
        <dbReference type="ARBA" id="ARBA00023136"/>
    </source>
</evidence>
<comment type="subcellular location">
    <subcellularLocation>
        <location evidence="1">Endoplasmic reticulum membrane</location>
        <topology evidence="1">Single-pass membrane protein</topology>
    </subcellularLocation>
</comment>
<reference evidence="12" key="1">
    <citation type="journal article" date="2023" name="PhytoFront">
        <title>Draft Genome Resources of Seven Strains of Tilletia horrida, Causal Agent of Kernel Smut of Rice.</title>
        <authorList>
            <person name="Khanal S."/>
            <person name="Antony Babu S."/>
            <person name="Zhou X.G."/>
        </authorList>
    </citation>
    <scope>NUCLEOTIDE SEQUENCE</scope>
    <source>
        <strain evidence="12">TX3</strain>
    </source>
</reference>
<evidence type="ECO:0000256" key="7">
    <source>
        <dbReference type="ARBA" id="ARBA00022989"/>
    </source>
</evidence>
<evidence type="ECO:0000256" key="4">
    <source>
        <dbReference type="ARBA" id="ARBA00022692"/>
    </source>
</evidence>
<keyword evidence="10" id="KW-0675">Receptor</keyword>
<dbReference type="EMBL" id="JAPDMQ010000176">
    <property type="protein sequence ID" value="KAK0531798.1"/>
    <property type="molecule type" value="Genomic_DNA"/>
</dbReference>
<evidence type="ECO:0000313" key="13">
    <source>
        <dbReference type="Proteomes" id="UP001176521"/>
    </source>
</evidence>
<feature type="region of interest" description="Disordered" evidence="11">
    <location>
        <begin position="351"/>
        <end position="374"/>
    </location>
</feature>
<evidence type="ECO:0000256" key="8">
    <source>
        <dbReference type="ARBA" id="ARBA00023134"/>
    </source>
</evidence>